<comment type="caution">
    <text evidence="1">The sequence shown here is derived from an EMBL/GenBank/DDBJ whole genome shotgun (WGS) entry which is preliminary data.</text>
</comment>
<accession>A0A3E3J472</accession>
<name>A0A3E3J472_9FIRM</name>
<evidence type="ECO:0000313" key="2">
    <source>
        <dbReference type="Proteomes" id="UP000261166"/>
    </source>
</evidence>
<dbReference type="AlphaFoldDB" id="A0A3E3J472"/>
<organism evidence="1 2">
    <name type="scientific">Eisenbergiella massiliensis</name>
    <dbReference type="NCBI Taxonomy" id="1720294"/>
    <lineage>
        <taxon>Bacteria</taxon>
        <taxon>Bacillati</taxon>
        <taxon>Bacillota</taxon>
        <taxon>Clostridia</taxon>
        <taxon>Lachnospirales</taxon>
        <taxon>Lachnospiraceae</taxon>
        <taxon>Eisenbergiella</taxon>
    </lineage>
</organism>
<keyword evidence="1" id="KW-0808">Transferase</keyword>
<evidence type="ECO:0000313" key="1">
    <source>
        <dbReference type="EMBL" id="RGE74124.1"/>
    </source>
</evidence>
<dbReference type="OrthoDB" id="3196781at2"/>
<dbReference type="RefSeq" id="WP_025489616.1">
    <property type="nucleotide sequence ID" value="NZ_JBKVAZ010000002.1"/>
</dbReference>
<dbReference type="Proteomes" id="UP000261166">
    <property type="component" value="Unassembled WGS sequence"/>
</dbReference>
<reference evidence="1 2" key="1">
    <citation type="submission" date="2018-08" db="EMBL/GenBank/DDBJ databases">
        <title>A genome reference for cultivated species of the human gut microbiota.</title>
        <authorList>
            <person name="Zou Y."/>
            <person name="Xue W."/>
            <person name="Luo G."/>
        </authorList>
    </citation>
    <scope>NUCLEOTIDE SEQUENCE [LARGE SCALE GENOMIC DNA]</scope>
    <source>
        <strain evidence="1 2">AF26-4BH</strain>
    </source>
</reference>
<dbReference type="Gene3D" id="3.40.50.300">
    <property type="entry name" value="P-loop containing nucleotide triphosphate hydrolases"/>
    <property type="match status" value="1"/>
</dbReference>
<proteinExistence type="predicted"/>
<protein>
    <submittedName>
        <fullName evidence="1">Sulfotransferase family protein</fullName>
    </submittedName>
</protein>
<dbReference type="GO" id="GO:0016740">
    <property type="term" value="F:transferase activity"/>
    <property type="evidence" value="ECO:0007669"/>
    <property type="project" value="UniProtKB-KW"/>
</dbReference>
<dbReference type="EMBL" id="QVLU01000002">
    <property type="protein sequence ID" value="RGE74124.1"/>
    <property type="molecule type" value="Genomic_DNA"/>
</dbReference>
<dbReference type="InterPro" id="IPR027417">
    <property type="entry name" value="P-loop_NTPase"/>
</dbReference>
<gene>
    <name evidence="1" type="ORF">DWY69_03320</name>
</gene>
<dbReference type="SUPFAM" id="SSF52540">
    <property type="entry name" value="P-loop containing nucleoside triphosphate hydrolases"/>
    <property type="match status" value="1"/>
</dbReference>
<sequence>MIIGSCGYGATGSSVLTDLLREFDDVQVYDEFEFVLAYMVDGLEDLEYHLMKQYAKNCSGDYAIERFLKKAKYYRVPFIHKPCDGNEFYRLSKEFISEIVQVEYKGVDTADIMSGNNFRDFFALASKKIFMPKVLERIAHRQVHIWPCRLMHYSIEPENFYDAARKYTGEIIKAMGADTTKPICLDQPFEGNNPTQSFPFFDDPYAVIIDRDPRDLYLSQKYTKDPNAKFYPRTNVENFVVYYRNMRRHQVPDERILRLNFEDFVYGYDATVQKVIEFLRLGEHKRPKEYFDPSRSINNTQLIRLHPDDINDIKIVERDLKEFLFPYENYPIVEFNGRPFDGAARKAFEQ</sequence>